<evidence type="ECO:0000256" key="18">
    <source>
        <dbReference type="SAM" id="Phobius"/>
    </source>
</evidence>
<dbReference type="InterPro" id="IPR044492">
    <property type="entry name" value="P_typ_ATPase_HD_dom"/>
</dbReference>
<dbReference type="SMART" id="SM00831">
    <property type="entry name" value="Cation_ATPase_N"/>
    <property type="match status" value="1"/>
</dbReference>
<evidence type="ECO:0000256" key="13">
    <source>
        <dbReference type="ARBA" id="ARBA00022967"/>
    </source>
</evidence>
<keyword evidence="12" id="KW-0460">Magnesium</keyword>
<dbReference type="InterPro" id="IPR006415">
    <property type="entry name" value="P-type_ATPase_IIIB"/>
</dbReference>
<evidence type="ECO:0000256" key="14">
    <source>
        <dbReference type="ARBA" id="ARBA00022989"/>
    </source>
</evidence>
<evidence type="ECO:0000256" key="16">
    <source>
        <dbReference type="ARBA" id="ARBA00029806"/>
    </source>
</evidence>
<dbReference type="GO" id="GO:0016887">
    <property type="term" value="F:ATP hydrolysis activity"/>
    <property type="evidence" value="ECO:0007669"/>
    <property type="project" value="InterPro"/>
</dbReference>
<evidence type="ECO:0000256" key="7">
    <source>
        <dbReference type="ARBA" id="ARBA00022519"/>
    </source>
</evidence>
<dbReference type="InterPro" id="IPR023299">
    <property type="entry name" value="ATPase_P-typ_cyto_dom_N"/>
</dbReference>
<dbReference type="Gene3D" id="2.70.150.10">
    <property type="entry name" value="Calcium-transporting ATPase, cytoplasmic transduction domain A"/>
    <property type="match status" value="1"/>
</dbReference>
<evidence type="ECO:0000256" key="15">
    <source>
        <dbReference type="ARBA" id="ARBA00023136"/>
    </source>
</evidence>
<keyword evidence="13" id="KW-1278">Translocase</keyword>
<dbReference type="InterPro" id="IPR004014">
    <property type="entry name" value="ATPase_P-typ_cation-transptr_N"/>
</dbReference>
<dbReference type="PANTHER" id="PTHR42861">
    <property type="entry name" value="CALCIUM-TRANSPORTING ATPASE"/>
    <property type="match status" value="1"/>
</dbReference>
<dbReference type="SUPFAM" id="SSF56784">
    <property type="entry name" value="HAD-like"/>
    <property type="match status" value="1"/>
</dbReference>
<evidence type="ECO:0000256" key="5">
    <source>
        <dbReference type="ARBA" id="ARBA00013555"/>
    </source>
</evidence>
<keyword evidence="15 18" id="KW-0472">Membrane</keyword>
<feature type="transmembrane region" description="Helical" evidence="18">
    <location>
        <begin position="839"/>
        <end position="862"/>
    </location>
</feature>
<comment type="subcellular location">
    <subcellularLocation>
        <location evidence="2">Cell inner membrane</location>
        <topology evidence="2">Multi-pass membrane protein</topology>
    </subcellularLocation>
</comment>
<reference evidence="20 21" key="1">
    <citation type="submission" date="2013-03" db="EMBL/GenBank/DDBJ databases">
        <authorList>
            <person name="Le V."/>
        </authorList>
    </citation>
    <scope>NUCLEOTIDE SEQUENCE [LARGE SCALE GENOMIC DNA]</scope>
    <source>
        <strain evidence="20 21">BiD32</strain>
    </source>
</reference>
<dbReference type="InterPro" id="IPR023214">
    <property type="entry name" value="HAD_sf"/>
</dbReference>
<keyword evidence="11" id="KW-0067">ATP-binding</keyword>
<evidence type="ECO:0000313" key="21">
    <source>
        <dbReference type="Proteomes" id="UP000013201"/>
    </source>
</evidence>
<evidence type="ECO:0000256" key="4">
    <source>
        <dbReference type="ARBA" id="ARBA00012786"/>
    </source>
</evidence>
<protein>
    <recommendedName>
        <fullName evidence="5">Magnesium-transporting ATPase, P-type 1</fullName>
        <ecNumber evidence="4">7.2.2.14</ecNumber>
    </recommendedName>
    <alternativeName>
        <fullName evidence="16">Mg(2+) transport ATPase, P-type 1</fullName>
    </alternativeName>
</protein>
<dbReference type="InterPro" id="IPR018303">
    <property type="entry name" value="ATPase_P-typ_P_site"/>
</dbReference>
<proteinExistence type="inferred from homology"/>
<evidence type="ECO:0000256" key="17">
    <source>
        <dbReference type="ARBA" id="ARBA00047295"/>
    </source>
</evidence>
<dbReference type="Gene3D" id="1.20.1110.10">
    <property type="entry name" value="Calcium-transporting ATPase, transmembrane domain"/>
    <property type="match status" value="1"/>
</dbReference>
<dbReference type="SFLD" id="SFLDS00003">
    <property type="entry name" value="Haloacid_Dehalogenase"/>
    <property type="match status" value="1"/>
</dbReference>
<evidence type="ECO:0000256" key="10">
    <source>
        <dbReference type="ARBA" id="ARBA00022741"/>
    </source>
</evidence>
<feature type="transmembrane region" description="Helical" evidence="18">
    <location>
        <begin position="93"/>
        <end position="110"/>
    </location>
</feature>
<dbReference type="EC" id="7.2.2.14" evidence="4"/>
<evidence type="ECO:0000256" key="3">
    <source>
        <dbReference type="ARBA" id="ARBA00008746"/>
    </source>
</evidence>
<dbReference type="GO" id="GO:0005886">
    <property type="term" value="C:plasma membrane"/>
    <property type="evidence" value="ECO:0007669"/>
    <property type="project" value="UniProtKB-SubCell"/>
</dbReference>
<gene>
    <name evidence="20" type="ORF">EBBID32_16050</name>
</gene>
<dbReference type="PROSITE" id="PS00154">
    <property type="entry name" value="ATPASE_E1_E2"/>
    <property type="match status" value="1"/>
</dbReference>
<keyword evidence="9 18" id="KW-0812">Transmembrane</keyword>
<evidence type="ECO:0000256" key="1">
    <source>
        <dbReference type="ARBA" id="ARBA00003954"/>
    </source>
</evidence>
<dbReference type="AlphaFoldDB" id="N1MJX9"/>
<dbReference type="NCBIfam" id="NF011702">
    <property type="entry name" value="PRK15122.1"/>
    <property type="match status" value="1"/>
</dbReference>
<feature type="domain" description="Cation-transporting P-type ATPase N-terminal" evidence="19">
    <location>
        <begin position="16"/>
        <end position="89"/>
    </location>
</feature>
<feature type="transmembrane region" description="Helical" evidence="18">
    <location>
        <begin position="291"/>
        <end position="315"/>
    </location>
</feature>
<comment type="similarity">
    <text evidence="3">Belongs to the cation transport ATPase (P-type) (TC 3.A.3) family. Type IIIB subfamily.</text>
</comment>
<dbReference type="GO" id="GO:0005524">
    <property type="term" value="F:ATP binding"/>
    <property type="evidence" value="ECO:0007669"/>
    <property type="project" value="UniProtKB-KW"/>
</dbReference>
<dbReference type="InterPro" id="IPR008250">
    <property type="entry name" value="ATPase_P-typ_transduc_dom_A_sf"/>
</dbReference>
<keyword evidence="20" id="KW-0378">Hydrolase</keyword>
<name>N1MJX9_9SPHN</name>
<dbReference type="InterPro" id="IPR036412">
    <property type="entry name" value="HAD-like_sf"/>
</dbReference>
<dbReference type="Pfam" id="PF00122">
    <property type="entry name" value="E1-E2_ATPase"/>
    <property type="match status" value="1"/>
</dbReference>
<dbReference type="Pfam" id="PF00689">
    <property type="entry name" value="Cation_ATPase_C"/>
    <property type="match status" value="1"/>
</dbReference>
<evidence type="ECO:0000259" key="19">
    <source>
        <dbReference type="SMART" id="SM00831"/>
    </source>
</evidence>
<evidence type="ECO:0000256" key="9">
    <source>
        <dbReference type="ARBA" id="ARBA00022692"/>
    </source>
</evidence>
<comment type="catalytic activity">
    <reaction evidence="17">
        <text>Mg(2+)(out) + ATP + H2O = Mg(2+)(in) + ADP + phosphate + H(+)</text>
        <dbReference type="Rhea" id="RHEA:10260"/>
        <dbReference type="ChEBI" id="CHEBI:15377"/>
        <dbReference type="ChEBI" id="CHEBI:15378"/>
        <dbReference type="ChEBI" id="CHEBI:18420"/>
        <dbReference type="ChEBI" id="CHEBI:30616"/>
        <dbReference type="ChEBI" id="CHEBI:43474"/>
        <dbReference type="ChEBI" id="CHEBI:456216"/>
        <dbReference type="EC" id="7.2.2.14"/>
    </reaction>
</comment>
<dbReference type="Proteomes" id="UP000013201">
    <property type="component" value="Unassembled WGS sequence"/>
</dbReference>
<evidence type="ECO:0000256" key="12">
    <source>
        <dbReference type="ARBA" id="ARBA00022842"/>
    </source>
</evidence>
<dbReference type="InterPro" id="IPR001757">
    <property type="entry name" value="P_typ_ATPase"/>
</dbReference>
<dbReference type="CDD" id="cd02077">
    <property type="entry name" value="P-type_ATPase_Mg"/>
    <property type="match status" value="1"/>
</dbReference>
<comment type="caution">
    <text evidence="20">The sequence shown here is derived from an EMBL/GenBank/DDBJ whole genome shotgun (WGS) entry which is preliminary data.</text>
</comment>
<dbReference type="Pfam" id="PF00690">
    <property type="entry name" value="Cation_ATPase_N"/>
    <property type="match status" value="1"/>
</dbReference>
<evidence type="ECO:0000313" key="20">
    <source>
        <dbReference type="EMBL" id="CCW17266.1"/>
    </source>
</evidence>
<feature type="transmembrane region" description="Helical" evidence="18">
    <location>
        <begin position="261"/>
        <end position="279"/>
    </location>
</feature>
<dbReference type="Gene3D" id="3.40.50.1000">
    <property type="entry name" value="HAD superfamily/HAD-like"/>
    <property type="match status" value="1"/>
</dbReference>
<dbReference type="InterPro" id="IPR006068">
    <property type="entry name" value="ATPase_P-typ_cation-transptr_C"/>
</dbReference>
<dbReference type="SUPFAM" id="SSF81653">
    <property type="entry name" value="Calcium ATPase, transduction domain A"/>
    <property type="match status" value="1"/>
</dbReference>
<evidence type="ECO:0000256" key="8">
    <source>
        <dbReference type="ARBA" id="ARBA00022553"/>
    </source>
</evidence>
<feature type="transmembrane region" description="Helical" evidence="18">
    <location>
        <begin position="771"/>
        <end position="792"/>
    </location>
</feature>
<dbReference type="Gene3D" id="3.40.1110.10">
    <property type="entry name" value="Calcium-transporting ATPase, cytoplasmic domain N"/>
    <property type="match status" value="1"/>
</dbReference>
<dbReference type="NCBIfam" id="TIGR01524">
    <property type="entry name" value="ATPase-IIIB_Mg"/>
    <property type="match status" value="1"/>
</dbReference>
<dbReference type="InterPro" id="IPR023298">
    <property type="entry name" value="ATPase_P-typ_TM_dom_sf"/>
</dbReference>
<dbReference type="GO" id="GO:0015444">
    <property type="term" value="F:P-type magnesium transporter activity"/>
    <property type="evidence" value="ECO:0007669"/>
    <property type="project" value="UniProtKB-EC"/>
</dbReference>
<dbReference type="OrthoDB" id="391538at2"/>
<dbReference type="RefSeq" id="WP_006953652.1">
    <property type="nucleotide sequence ID" value="NZ_CAVK010000072.1"/>
</dbReference>
<sequence length="868" mass="94791">MPGETGQSNALSALSGMARLPAADLFVHLDSDAHGLTPAKVEGRFRQYGPNRIAEEARYSLFREIWLRLRTPLNGLLFGLAAISWFLSDLRSAVVIGIMVVLSVGLGFVQEHRSSLAAARLKQMVQVHAAIRRPGMANADADAEGFVQIPLEQVVPGDVVHLSAGDLIPADLRLLQAHDLYVNESSLTGEAMPVEKQSELPSGDAPVLETANLCFMGSSVVSGFATGIVLQTGRSTYFGEIADRIVAANSDTSFDKGLNQFVWLMLRFMMVLVPLVFLINGLTKHNWFEALFFAVAVAVGLAPEMLPMVVTMNLARGAIAMSRQRAIVKRLNAIQNFGAMDILCTDKTGTLTQDKVVLKLHLDITGQDNDEVLAYAWLNSHFASGLHNLMDEAILSHAGIEDHPIATGDYVKLDEVPFDFQRRRVSIVVRRGDEAPLLICKGAVEEIFEISSRYRQSGADHPLDPSHFHTIQRLTTKLNQDGFRVLAIACRTLDAGHDNYTLDDERDLVLVGFAAFLDPPKESAGTALRELLEMGVAVKILTGDNDLVTAKICRDVDLPVERIMLGSDIEKLDDEALAREASHTQIFAKVSPAQKARVIAALQGAGHVVGFLGDGINDGPALKAADVGVSVDSAVDVAKESADIILLEKSLRVLGAAVIEGRRTFANIIKYIRMGASSNFGNMFSVLGASIILPFLPMAPLQVLTNNLLYDLSQTTIPTDNVDPEYLTSPRKWEIGNIARFMLFIGPISSIFDYATYALMLFVFNAWHNPALFQTGWFVESLLTQTLIIHIIRTGRIPFIQSRASTPLIATTVSICLIGALLPLSPLGHTLGFKPLPALYWPVILGYLIAYAALTHFVKVWFFRRHGA</sequence>
<evidence type="ECO:0000256" key="2">
    <source>
        <dbReference type="ARBA" id="ARBA00004429"/>
    </source>
</evidence>
<feature type="transmembrane region" description="Helical" evidence="18">
    <location>
        <begin position="67"/>
        <end position="87"/>
    </location>
</feature>
<feature type="transmembrane region" description="Helical" evidence="18">
    <location>
        <begin position="741"/>
        <end position="765"/>
    </location>
</feature>
<dbReference type="EMBL" id="CAVK010000072">
    <property type="protein sequence ID" value="CCW17266.1"/>
    <property type="molecule type" value="Genomic_DNA"/>
</dbReference>
<feature type="transmembrane region" description="Helical" evidence="18">
    <location>
        <begin position="804"/>
        <end position="827"/>
    </location>
</feature>
<dbReference type="Pfam" id="PF13246">
    <property type="entry name" value="Cation_ATPase"/>
    <property type="match status" value="1"/>
</dbReference>
<keyword evidence="7" id="KW-0997">Cell inner membrane</keyword>
<keyword evidence="10" id="KW-0547">Nucleotide-binding</keyword>
<dbReference type="SFLD" id="SFLDF00027">
    <property type="entry name" value="p-type_atpase"/>
    <property type="match status" value="1"/>
</dbReference>
<dbReference type="NCBIfam" id="TIGR01494">
    <property type="entry name" value="ATPase_P-type"/>
    <property type="match status" value="2"/>
</dbReference>
<dbReference type="PRINTS" id="PR01836">
    <property type="entry name" value="MGATPASE"/>
</dbReference>
<keyword evidence="6" id="KW-1003">Cell membrane</keyword>
<organism evidence="20 21">
    <name type="scientific">Sphingobium indicum BiD32</name>
    <dbReference type="NCBI Taxonomy" id="1301087"/>
    <lineage>
        <taxon>Bacteria</taxon>
        <taxon>Pseudomonadati</taxon>
        <taxon>Pseudomonadota</taxon>
        <taxon>Alphaproteobacteria</taxon>
        <taxon>Sphingomonadales</taxon>
        <taxon>Sphingomonadaceae</taxon>
        <taxon>Sphingobium</taxon>
    </lineage>
</organism>
<comment type="function">
    <text evidence="1">Mediates magnesium influx to the cytosol.</text>
</comment>
<accession>N1MJX9</accession>
<evidence type="ECO:0000256" key="11">
    <source>
        <dbReference type="ARBA" id="ARBA00022840"/>
    </source>
</evidence>
<dbReference type="SFLD" id="SFLDG00002">
    <property type="entry name" value="C1.7:_P-type_atpase_like"/>
    <property type="match status" value="1"/>
</dbReference>
<keyword evidence="8" id="KW-0597">Phosphoprotein</keyword>
<reference evidence="21" key="2">
    <citation type="submission" date="2013-04" db="EMBL/GenBank/DDBJ databases">
        <title>Bisphenol A degrading Sphingobium sp. strain BiD32.</title>
        <authorList>
            <person name="Nielsen J.L."/>
            <person name="Zhou N.A."/>
            <person name="Kjeldal H."/>
        </authorList>
    </citation>
    <scope>NUCLEOTIDE SEQUENCE [LARGE SCALE GENOMIC DNA]</scope>
    <source>
        <strain evidence="21">BiD32</strain>
    </source>
</reference>
<keyword evidence="14 18" id="KW-1133">Transmembrane helix</keyword>
<keyword evidence="21" id="KW-1185">Reference proteome</keyword>
<evidence type="ECO:0000256" key="6">
    <source>
        <dbReference type="ARBA" id="ARBA00022475"/>
    </source>
</evidence>
<dbReference type="InterPro" id="IPR059000">
    <property type="entry name" value="ATPase_P-type_domA"/>
</dbReference>
<dbReference type="SUPFAM" id="SSF81665">
    <property type="entry name" value="Calcium ATPase, transmembrane domain M"/>
    <property type="match status" value="1"/>
</dbReference>